<dbReference type="Proteomes" id="UP000011096">
    <property type="component" value="Unassembled WGS sequence"/>
</dbReference>
<evidence type="ECO:0000313" key="3">
    <source>
        <dbReference type="Proteomes" id="UP000011096"/>
    </source>
</evidence>
<sequence length="305" mass="34972">MASQSKSSSSSVLPYEVLLIIVEYLIAGVEARQNGEIAWIYFRHDVPCKLAVSDHDRQGRPFAEAMKNRYSDLRLPSQINQKSRKMVNQTFRPVPMFHRDNFIDDTQGPILPVSALILPEVDAFIPYHAGRQPEYTYREDYFNQTMHLPSPKSHAILDLIQIIHISSITSLNSYNKEALDALLALPNLRNITVDIGIFRADLEDIETFHGGLQPLLSYDELFPYLRFWDLERNLYSIWSQLENKGIKLYGTIELEGRPKQCVVEIFPSADGDRVHYVNANCPCCPGVPMSERRKMPFELRAELGE</sequence>
<gene>
    <name evidence="1" type="ORF">CGGC5_7238</name>
    <name evidence="2" type="ORF">CGGC5_v007989</name>
</gene>
<reference evidence="2 3" key="2">
    <citation type="submission" date="2012-08" db="EMBL/GenBank/DDBJ databases">
        <authorList>
            <person name="Gan P.H.P."/>
            <person name="Ikeda K."/>
            <person name="Irieda H."/>
            <person name="Narusaka M."/>
            <person name="O'Connell R.J."/>
            <person name="Narusaka Y."/>
            <person name="Takano Y."/>
            <person name="Kubo Y."/>
            <person name="Shirasu K."/>
        </authorList>
    </citation>
    <scope>NUCLEOTIDE SEQUENCE [LARGE SCALE GENOMIC DNA]</scope>
    <source>
        <strain evidence="2 3">Nara gc5</strain>
    </source>
</reference>
<dbReference type="OrthoDB" id="4795786at2759"/>
<dbReference type="HOGENOM" id="CLU_075848_0_0_1"/>
<proteinExistence type="predicted"/>
<dbReference type="EMBL" id="KB020684">
    <property type="protein sequence ID" value="ELA32726.1"/>
    <property type="molecule type" value="Genomic_DNA"/>
</dbReference>
<evidence type="ECO:0000313" key="2">
    <source>
        <dbReference type="EMBL" id="KAF4484373.1"/>
    </source>
</evidence>
<dbReference type="AlphaFoldDB" id="L2G332"/>
<dbReference type="InParanoid" id="L2G332"/>
<organism evidence="1">
    <name type="scientific">Colletotrichum fructicola (strain Nara gc5)</name>
    <name type="common">Anthracnose fungus</name>
    <name type="synonym">Colletotrichum gloeosporioides (strain Nara gc5)</name>
    <dbReference type="NCBI Taxonomy" id="1213859"/>
    <lineage>
        <taxon>Eukaryota</taxon>
        <taxon>Fungi</taxon>
        <taxon>Dikarya</taxon>
        <taxon>Ascomycota</taxon>
        <taxon>Pezizomycotina</taxon>
        <taxon>Sordariomycetes</taxon>
        <taxon>Hypocreomycetidae</taxon>
        <taxon>Glomerellales</taxon>
        <taxon>Glomerellaceae</taxon>
        <taxon>Colletotrichum</taxon>
        <taxon>Colletotrichum gloeosporioides species complex</taxon>
    </lineage>
</organism>
<name>L2G332_COLFN</name>
<reference evidence="1" key="1">
    <citation type="submission" date="2012-08" db="EMBL/GenBank/DDBJ databases">
        <title>Genome analysis of Colletotrichum orbiculare and Colletotrichum fructicola.</title>
        <authorList>
            <person name="Gan P.H.P."/>
            <person name="Ikeda K."/>
            <person name="Irieda H."/>
            <person name="Narusaka M."/>
            <person name="O'Connell R.J."/>
            <person name="Narusaka Y."/>
            <person name="Takano Y."/>
            <person name="Kubo Y."/>
            <person name="Shirasu K."/>
        </authorList>
    </citation>
    <scope>NUCLEOTIDE SEQUENCE</scope>
    <source>
        <strain evidence="1">Nara gc5</strain>
    </source>
</reference>
<accession>L2G332</accession>
<keyword evidence="3" id="KW-1185">Reference proteome</keyword>
<reference evidence="2 3" key="3">
    <citation type="submission" date="2020-04" db="EMBL/GenBank/DDBJ databases">
        <title>Genome sequencing and assembly of multiple isolates from the Colletotrichum gloeosporioides species complex.</title>
        <authorList>
            <person name="Gan P."/>
            <person name="Shirasu K."/>
        </authorList>
    </citation>
    <scope>NUCLEOTIDE SEQUENCE [LARGE SCALE GENOMIC DNA]</scope>
    <source>
        <strain evidence="2 3">Nara gc5</strain>
    </source>
</reference>
<protein>
    <submittedName>
        <fullName evidence="1">Uncharacterized protein</fullName>
    </submittedName>
</protein>
<dbReference type="EMBL" id="ANPB02000004">
    <property type="protein sequence ID" value="KAF4484373.1"/>
    <property type="molecule type" value="Genomic_DNA"/>
</dbReference>
<evidence type="ECO:0000313" key="1">
    <source>
        <dbReference type="EMBL" id="ELA32726.1"/>
    </source>
</evidence>